<proteinExistence type="predicted"/>
<dbReference type="OrthoDB" id="9813211at2"/>
<name>A0A2I7N5T6_9NEIS</name>
<dbReference type="Gene3D" id="3.40.50.2000">
    <property type="entry name" value="Glycogen Phosphorylase B"/>
    <property type="match status" value="2"/>
</dbReference>
<dbReference type="InterPro" id="IPR001296">
    <property type="entry name" value="Glyco_trans_1"/>
</dbReference>
<accession>A0A2I7N5T6</accession>
<evidence type="ECO:0000313" key="2">
    <source>
        <dbReference type="EMBL" id="AUR51585.1"/>
    </source>
</evidence>
<dbReference type="EMBL" id="CP024847">
    <property type="protein sequence ID" value="AUR51585.1"/>
    <property type="molecule type" value="Genomic_DNA"/>
</dbReference>
<dbReference type="PANTHER" id="PTHR12526">
    <property type="entry name" value="GLYCOSYLTRANSFERASE"/>
    <property type="match status" value="1"/>
</dbReference>
<dbReference type="PANTHER" id="PTHR12526:SF630">
    <property type="entry name" value="GLYCOSYLTRANSFERASE"/>
    <property type="match status" value="1"/>
</dbReference>
<organism evidence="2 3">
    <name type="scientific">Aquella oligotrophica</name>
    <dbReference type="NCBI Taxonomy" id="2067065"/>
    <lineage>
        <taxon>Bacteria</taxon>
        <taxon>Pseudomonadati</taxon>
        <taxon>Pseudomonadota</taxon>
        <taxon>Betaproteobacteria</taxon>
        <taxon>Neisseriales</taxon>
        <taxon>Neisseriaceae</taxon>
        <taxon>Aquella</taxon>
    </lineage>
</organism>
<gene>
    <name evidence="2" type="ORF">CUN60_04535</name>
</gene>
<sequence length="372" mass="41692">MTKKILFITEDYICGGVATVSQTLKQAINLDCNYQMDIGLLNSRNDYAGFKPVFILNQHEAKNKVMKLFRLFSDSLKLSRKISGYDIIIVNGDLFQVVIPVWIFSLFKKIRVIAWVHACLDKVKYYPNQLIKSIHCIGLKSFTQIVCVSHESARSLAAYAGAEISTRIEVIYNPFIITELEKALPIADLDNRKIKIIVLGRLVAEKNFALLIRALSMLQNKNLQLIICGEGSEKNALIEEAIALNVYEQLLFVGQTDNPLGYIAASDILVSTSTTEALPSVIIEALALSKVIIATDTGAREILTHGCGVIIPVNEPAILAQAIEKVINDELLRKQLIQNRHLALKPFMIENVIPYWLKTFARLFENDAKNLY</sequence>
<dbReference type="RefSeq" id="WP_102950884.1">
    <property type="nucleotide sequence ID" value="NZ_CP024847.1"/>
</dbReference>
<dbReference type="Pfam" id="PF00534">
    <property type="entry name" value="Glycos_transf_1"/>
    <property type="match status" value="1"/>
</dbReference>
<dbReference type="AlphaFoldDB" id="A0A2I7N5T6"/>
<feature type="domain" description="Glycosyl transferase family 1" evidence="1">
    <location>
        <begin position="189"/>
        <end position="339"/>
    </location>
</feature>
<dbReference type="SUPFAM" id="SSF53756">
    <property type="entry name" value="UDP-Glycosyltransferase/glycogen phosphorylase"/>
    <property type="match status" value="1"/>
</dbReference>
<evidence type="ECO:0000259" key="1">
    <source>
        <dbReference type="Pfam" id="PF00534"/>
    </source>
</evidence>
<keyword evidence="3" id="KW-1185">Reference proteome</keyword>
<dbReference type="GO" id="GO:0016757">
    <property type="term" value="F:glycosyltransferase activity"/>
    <property type="evidence" value="ECO:0007669"/>
    <property type="project" value="InterPro"/>
</dbReference>
<dbReference type="KEGG" id="nba:CUN60_04535"/>
<dbReference type="CDD" id="cd03811">
    <property type="entry name" value="GT4_GT28_WabH-like"/>
    <property type="match status" value="1"/>
</dbReference>
<reference evidence="3" key="1">
    <citation type="submission" date="2017-11" db="EMBL/GenBank/DDBJ databases">
        <authorList>
            <person name="Chan K.G."/>
            <person name="Lee L.S."/>
        </authorList>
    </citation>
    <scope>NUCLEOTIDE SEQUENCE [LARGE SCALE GENOMIC DNA]</scope>
    <source>
        <strain evidence="3">DSM 100970</strain>
    </source>
</reference>
<dbReference type="Proteomes" id="UP000236655">
    <property type="component" value="Chromosome"/>
</dbReference>
<protein>
    <recommendedName>
        <fullName evidence="1">Glycosyl transferase family 1 domain-containing protein</fullName>
    </recommendedName>
</protein>
<evidence type="ECO:0000313" key="3">
    <source>
        <dbReference type="Proteomes" id="UP000236655"/>
    </source>
</evidence>